<feature type="region of interest" description="Disordered" evidence="1">
    <location>
        <begin position="66"/>
        <end position="372"/>
    </location>
</feature>
<feature type="compositionally biased region" description="Basic and acidic residues" evidence="1">
    <location>
        <begin position="388"/>
        <end position="425"/>
    </location>
</feature>
<accession>A0ABM1UUC5</accession>
<dbReference type="PANTHER" id="PTHR23006">
    <property type="entry name" value="GLUTAMATE-RICH PROTEIN 5"/>
    <property type="match status" value="1"/>
</dbReference>
<feature type="compositionally biased region" description="Polar residues" evidence="1">
    <location>
        <begin position="21"/>
        <end position="32"/>
    </location>
</feature>
<feature type="compositionally biased region" description="Basic and acidic residues" evidence="1">
    <location>
        <begin position="128"/>
        <end position="139"/>
    </location>
</feature>
<protein>
    <submittedName>
        <fullName evidence="3">Glutamate-rich protein 5</fullName>
    </submittedName>
</protein>
<dbReference type="InterPro" id="IPR027856">
    <property type="entry name" value="Glu-rich_5"/>
</dbReference>
<reference evidence="3" key="1">
    <citation type="submission" date="2025-08" db="UniProtKB">
        <authorList>
            <consortium name="RefSeq"/>
        </authorList>
    </citation>
    <scope>IDENTIFICATION</scope>
</reference>
<feature type="region of interest" description="Disordered" evidence="1">
    <location>
        <begin position="388"/>
        <end position="448"/>
    </location>
</feature>
<dbReference type="RefSeq" id="XP_026645587.1">
    <property type="nucleotide sequence ID" value="XM_026789786.1"/>
</dbReference>
<feature type="compositionally biased region" description="Basic and acidic residues" evidence="1">
    <location>
        <begin position="290"/>
        <end position="307"/>
    </location>
</feature>
<dbReference type="PANTHER" id="PTHR23006:SF0">
    <property type="entry name" value="GLUTAMATE-RICH PROTEIN 5"/>
    <property type="match status" value="1"/>
</dbReference>
<evidence type="ECO:0000256" key="1">
    <source>
        <dbReference type="SAM" id="MobiDB-lite"/>
    </source>
</evidence>
<organism evidence="2 3">
    <name type="scientific">Microtus ochrogaster</name>
    <name type="common">Prairie vole</name>
    <dbReference type="NCBI Taxonomy" id="79684"/>
    <lineage>
        <taxon>Eukaryota</taxon>
        <taxon>Metazoa</taxon>
        <taxon>Chordata</taxon>
        <taxon>Craniata</taxon>
        <taxon>Vertebrata</taxon>
        <taxon>Euteleostomi</taxon>
        <taxon>Mammalia</taxon>
        <taxon>Eutheria</taxon>
        <taxon>Euarchontoglires</taxon>
        <taxon>Glires</taxon>
        <taxon>Rodentia</taxon>
        <taxon>Myomorpha</taxon>
        <taxon>Muroidea</taxon>
        <taxon>Cricetidae</taxon>
        <taxon>Arvicolinae</taxon>
        <taxon>Microtus</taxon>
    </lineage>
</organism>
<name>A0ABM1UUC5_MICOH</name>
<sequence>MGCSSSALNKAGDGSRFRSGVPSNENSSTGEQSRFCVAQPMPCTPGREAAFYSSAQRPGQVLLERPKASVVPTANGVKSCYQPSQANDEASGKDAADPSGPTKKTELPVQGAESDLLQPGGNDETLGAEEKKEDVETRTEAQSLKGNAETEPLGTEAGSQPLSTSAERDSPGAVEASEIPQAAGGTKLLETAAESALPLETATEQPPEKAMGKNVQPQTVEAIPKENNSPEMSEGNQFVEKAEQKELQETSKDKQFQLLEAMPKENNSPEVTEGGQSAESSEKQQPQEAPCKDEQPQRLERILKESETPQVPDGSQLVQTPVVNESLCETPDGDGSQLVQTPVVNESLCETPDGTRDTQGSHPEANAGSREELVGAAETATNVDVAREIHTDKEEQHIEGETGEKMEAEMKHEKGSEEAKVKEQEAGEAADLGTAGDSDGRATVHSLL</sequence>
<keyword evidence="2" id="KW-1185">Reference proteome</keyword>
<feature type="compositionally biased region" description="Polar residues" evidence="1">
    <location>
        <begin position="265"/>
        <end position="287"/>
    </location>
</feature>
<dbReference type="Proteomes" id="UP000694915">
    <property type="component" value="Unplaced"/>
</dbReference>
<evidence type="ECO:0000313" key="2">
    <source>
        <dbReference type="Proteomes" id="UP000694915"/>
    </source>
</evidence>
<proteinExistence type="predicted"/>
<evidence type="ECO:0000313" key="3">
    <source>
        <dbReference type="RefSeq" id="XP_026645587.1"/>
    </source>
</evidence>
<feature type="compositionally biased region" description="Basic and acidic residues" evidence="1">
    <location>
        <begin position="240"/>
        <end position="255"/>
    </location>
</feature>
<feature type="compositionally biased region" description="Polar residues" evidence="1">
    <location>
        <begin position="226"/>
        <end position="236"/>
    </location>
</feature>
<gene>
    <name evidence="3" type="primary">Erich5</name>
</gene>
<feature type="region of interest" description="Disordered" evidence="1">
    <location>
        <begin position="1"/>
        <end position="40"/>
    </location>
</feature>
<dbReference type="GeneID" id="101997222"/>